<dbReference type="AlphaFoldDB" id="A0A9D1LCR4"/>
<evidence type="ECO:0000313" key="2">
    <source>
        <dbReference type="Proteomes" id="UP000824071"/>
    </source>
</evidence>
<sequence>MDANSIRDLLAGISPEELERLKGVAQSLLQNGAAPASAGGQPKNEGGGGVAGVFGDDVTKALAAVAGQLGREDERTRFLEALMPLLSETRRQRAKEAAQFLRLMDALPLLKGLL</sequence>
<reference evidence="1" key="2">
    <citation type="journal article" date="2021" name="PeerJ">
        <title>Extensive microbial diversity within the chicken gut microbiome revealed by metagenomics and culture.</title>
        <authorList>
            <person name="Gilroy R."/>
            <person name="Ravi A."/>
            <person name="Getino M."/>
            <person name="Pursley I."/>
            <person name="Horton D.L."/>
            <person name="Alikhan N.F."/>
            <person name="Baker D."/>
            <person name="Gharbi K."/>
            <person name="Hall N."/>
            <person name="Watson M."/>
            <person name="Adriaenssens E.M."/>
            <person name="Foster-Nyarko E."/>
            <person name="Jarju S."/>
            <person name="Secka A."/>
            <person name="Antonio M."/>
            <person name="Oren A."/>
            <person name="Chaudhuri R.R."/>
            <person name="La Ragione R."/>
            <person name="Hildebrand F."/>
            <person name="Pallen M.J."/>
        </authorList>
    </citation>
    <scope>NUCLEOTIDE SEQUENCE</scope>
    <source>
        <strain evidence="1">ChiGjej1B1-19959</strain>
    </source>
</reference>
<comment type="caution">
    <text evidence="1">The sequence shown here is derived from an EMBL/GenBank/DDBJ whole genome shotgun (WGS) entry which is preliminary data.</text>
</comment>
<dbReference type="EMBL" id="DVMW01000028">
    <property type="protein sequence ID" value="HIU35788.1"/>
    <property type="molecule type" value="Genomic_DNA"/>
</dbReference>
<proteinExistence type="predicted"/>
<dbReference type="Proteomes" id="UP000824071">
    <property type="component" value="Unassembled WGS sequence"/>
</dbReference>
<evidence type="ECO:0000313" key="1">
    <source>
        <dbReference type="EMBL" id="HIU35788.1"/>
    </source>
</evidence>
<gene>
    <name evidence="1" type="ORF">IAC53_04170</name>
</gene>
<accession>A0A9D1LCR4</accession>
<organism evidence="1 2">
    <name type="scientific">Candidatus Fimenecus excrementigallinarum</name>
    <dbReference type="NCBI Taxonomy" id="2840816"/>
    <lineage>
        <taxon>Bacteria</taxon>
        <taxon>Bacillati</taxon>
        <taxon>Bacillota</taxon>
        <taxon>Clostridia</taxon>
        <taxon>Candidatus Fimenecus</taxon>
    </lineage>
</organism>
<reference evidence="1" key="1">
    <citation type="submission" date="2020-10" db="EMBL/GenBank/DDBJ databases">
        <authorList>
            <person name="Gilroy R."/>
        </authorList>
    </citation>
    <scope>NUCLEOTIDE SEQUENCE</scope>
    <source>
        <strain evidence="1">ChiGjej1B1-19959</strain>
    </source>
</reference>
<name>A0A9D1LCR4_9FIRM</name>
<protein>
    <submittedName>
        <fullName evidence="1">Uncharacterized protein</fullName>
    </submittedName>
</protein>